<dbReference type="Proteomes" id="UP000301475">
    <property type="component" value="Chromosome"/>
</dbReference>
<dbReference type="CDD" id="cd04301">
    <property type="entry name" value="NAT_SF"/>
    <property type="match status" value="1"/>
</dbReference>
<dbReference type="SUPFAM" id="SSF55729">
    <property type="entry name" value="Acyl-CoA N-acyltransferases (Nat)"/>
    <property type="match status" value="1"/>
</dbReference>
<dbReference type="PROSITE" id="PS51186">
    <property type="entry name" value="GNAT"/>
    <property type="match status" value="1"/>
</dbReference>
<evidence type="ECO:0000259" key="1">
    <source>
        <dbReference type="PROSITE" id="PS51186"/>
    </source>
</evidence>
<keyword evidence="2" id="KW-0808">Transferase</keyword>
<reference evidence="2 3" key="1">
    <citation type="submission" date="2019-04" db="EMBL/GenBank/DDBJ databases">
        <authorList>
            <person name="Embree M."/>
            <person name="Gaffney J.R."/>
        </authorList>
    </citation>
    <scope>NUCLEOTIDE SEQUENCE [LARGE SCALE GENOMIC DNA]</scope>
    <source>
        <strain evidence="2 3">JE7A12</strain>
    </source>
</reference>
<dbReference type="KEGG" id="ruj:E5Z56_03885"/>
<evidence type="ECO:0000313" key="3">
    <source>
        <dbReference type="Proteomes" id="UP000301475"/>
    </source>
</evidence>
<dbReference type="InterPro" id="IPR016181">
    <property type="entry name" value="Acyl_CoA_acyltransferase"/>
</dbReference>
<name>A0A4P8XU63_9FIRM</name>
<dbReference type="InterPro" id="IPR000182">
    <property type="entry name" value="GNAT_dom"/>
</dbReference>
<dbReference type="GO" id="GO:0016747">
    <property type="term" value="F:acyltransferase activity, transferring groups other than amino-acyl groups"/>
    <property type="evidence" value="ECO:0007669"/>
    <property type="project" value="InterPro"/>
</dbReference>
<dbReference type="OrthoDB" id="9127144at2"/>
<feature type="domain" description="N-acetyltransferase" evidence="1">
    <location>
        <begin position="3"/>
        <end position="153"/>
    </location>
</feature>
<protein>
    <submittedName>
        <fullName evidence="2">GNAT family N-acetyltransferase</fullName>
    </submittedName>
</protein>
<gene>
    <name evidence="2" type="ORF">E5Z56_03885</name>
</gene>
<keyword evidence="3" id="KW-1185">Reference proteome</keyword>
<dbReference type="RefSeq" id="WP_138156613.1">
    <property type="nucleotide sequence ID" value="NZ_CP039381.1"/>
</dbReference>
<dbReference type="Gene3D" id="3.40.630.30">
    <property type="match status" value="1"/>
</dbReference>
<dbReference type="EMBL" id="CP039381">
    <property type="protein sequence ID" value="QCT06551.1"/>
    <property type="molecule type" value="Genomic_DNA"/>
</dbReference>
<organism evidence="2 3">
    <name type="scientific">Ruminococcus bovis</name>
    <dbReference type="NCBI Taxonomy" id="2564099"/>
    <lineage>
        <taxon>Bacteria</taxon>
        <taxon>Bacillati</taxon>
        <taxon>Bacillota</taxon>
        <taxon>Clostridia</taxon>
        <taxon>Eubacteriales</taxon>
        <taxon>Oscillospiraceae</taxon>
        <taxon>Ruminococcus</taxon>
    </lineage>
</organism>
<dbReference type="Pfam" id="PF13508">
    <property type="entry name" value="Acetyltransf_7"/>
    <property type="match status" value="1"/>
</dbReference>
<dbReference type="AlphaFoldDB" id="A0A4P8XU63"/>
<accession>A0A4P8XU63</accession>
<evidence type="ECO:0000313" key="2">
    <source>
        <dbReference type="EMBL" id="QCT06551.1"/>
    </source>
</evidence>
<proteinExistence type="predicted"/>
<sequence length="190" mass="22925">MNLRLRKYNISKESKNKVEELYFSAFPKDEQLPYWMMKLLSRKKSADFYSIYDKKDFVGLAYVATYKDTAYLFFFAIDEKQRGKGYGSAFLSALKEKYKDYKILLAIEQLDQNAPNIDERIRRKNFYTKNGFYDLNFTMTEQSVTYDMLGYNKDNKTVTEQEFFCLNKNFFGKIFYNLFYKRIYVEPRDD</sequence>